<accession>A0A6B0YUQ9</accession>
<feature type="region of interest" description="Disordered" evidence="6">
    <location>
        <begin position="206"/>
        <end position="284"/>
    </location>
</feature>
<dbReference type="CDD" id="cd01127">
    <property type="entry name" value="TrwB_TraG_TraD_VirD4"/>
    <property type="match status" value="1"/>
</dbReference>
<dbReference type="Pfam" id="PF01580">
    <property type="entry name" value="FtsK_SpoIIIE"/>
    <property type="match status" value="1"/>
</dbReference>
<reference evidence="9" key="1">
    <citation type="submission" date="2019-09" db="EMBL/GenBank/DDBJ databases">
        <title>Characterisation of the sponge microbiome using genome-centric metagenomics.</title>
        <authorList>
            <person name="Engelberts J.P."/>
            <person name="Robbins S.J."/>
            <person name="De Goeij J.M."/>
            <person name="Aranda M."/>
            <person name="Bell S.C."/>
            <person name="Webster N.S."/>
        </authorList>
    </citation>
    <scope>NUCLEOTIDE SEQUENCE</scope>
    <source>
        <strain evidence="9">SB0664_bin_27</strain>
    </source>
</reference>
<dbReference type="Gene3D" id="1.10.10.10">
    <property type="entry name" value="Winged helix-like DNA-binding domain superfamily/Winged helix DNA-binding domain"/>
    <property type="match status" value="1"/>
</dbReference>
<feature type="transmembrane region" description="Helical" evidence="7">
    <location>
        <begin position="147"/>
        <end position="165"/>
    </location>
</feature>
<evidence type="ECO:0000256" key="4">
    <source>
        <dbReference type="ARBA" id="ARBA00023125"/>
    </source>
</evidence>
<dbReference type="GO" id="GO:0005524">
    <property type="term" value="F:ATP binding"/>
    <property type="evidence" value="ECO:0007669"/>
    <property type="project" value="UniProtKB-UniRule"/>
</dbReference>
<dbReference type="AlphaFoldDB" id="A0A6B0YUQ9"/>
<protein>
    <submittedName>
        <fullName evidence="9">DNA translocase FtsK</fullName>
    </submittedName>
</protein>
<dbReference type="SUPFAM" id="SSF52540">
    <property type="entry name" value="P-loop containing nucleoside triphosphate hydrolases"/>
    <property type="match status" value="1"/>
</dbReference>
<dbReference type="PANTHER" id="PTHR22683">
    <property type="entry name" value="SPORULATION PROTEIN RELATED"/>
    <property type="match status" value="1"/>
</dbReference>
<evidence type="ECO:0000256" key="1">
    <source>
        <dbReference type="ARBA" id="ARBA00006474"/>
    </source>
</evidence>
<dbReference type="InterPro" id="IPR018541">
    <property type="entry name" value="Ftsk_gamma"/>
</dbReference>
<keyword evidence="7" id="KW-0812">Transmembrane</keyword>
<evidence type="ECO:0000256" key="7">
    <source>
        <dbReference type="SAM" id="Phobius"/>
    </source>
</evidence>
<name>A0A6B0YUQ9_9CHLR</name>
<dbReference type="InterPro" id="IPR003593">
    <property type="entry name" value="AAA+_ATPase"/>
</dbReference>
<dbReference type="GO" id="GO:0003677">
    <property type="term" value="F:DNA binding"/>
    <property type="evidence" value="ECO:0007669"/>
    <property type="project" value="UniProtKB-KW"/>
</dbReference>
<dbReference type="Pfam" id="PF17854">
    <property type="entry name" value="FtsK_alpha"/>
    <property type="match status" value="1"/>
</dbReference>
<dbReference type="InterPro" id="IPR027417">
    <property type="entry name" value="P-loop_NTPase"/>
</dbReference>
<organism evidence="9">
    <name type="scientific">Caldilineaceae bacterium SB0664_bin_27</name>
    <dbReference type="NCBI Taxonomy" id="2605260"/>
    <lineage>
        <taxon>Bacteria</taxon>
        <taxon>Bacillati</taxon>
        <taxon>Chloroflexota</taxon>
        <taxon>Caldilineae</taxon>
        <taxon>Caldilineales</taxon>
        <taxon>Caldilineaceae</taxon>
    </lineage>
</organism>
<proteinExistence type="inferred from homology"/>
<dbReference type="InterPro" id="IPR036390">
    <property type="entry name" value="WH_DNA-bd_sf"/>
</dbReference>
<dbReference type="InterPro" id="IPR002543">
    <property type="entry name" value="FtsK_dom"/>
</dbReference>
<dbReference type="InterPro" id="IPR041027">
    <property type="entry name" value="FtsK_alpha"/>
</dbReference>
<dbReference type="EMBL" id="VXRG01000089">
    <property type="protein sequence ID" value="MXY93855.1"/>
    <property type="molecule type" value="Genomic_DNA"/>
</dbReference>
<keyword evidence="4" id="KW-0238">DNA-binding</keyword>
<evidence type="ECO:0000256" key="6">
    <source>
        <dbReference type="SAM" id="MobiDB-lite"/>
    </source>
</evidence>
<evidence type="ECO:0000313" key="9">
    <source>
        <dbReference type="EMBL" id="MXY93855.1"/>
    </source>
</evidence>
<keyword evidence="7" id="KW-0472">Membrane</keyword>
<keyword evidence="7" id="KW-1133">Transmembrane helix</keyword>
<evidence type="ECO:0000256" key="2">
    <source>
        <dbReference type="ARBA" id="ARBA00022741"/>
    </source>
</evidence>
<dbReference type="PANTHER" id="PTHR22683:SF41">
    <property type="entry name" value="DNA TRANSLOCASE FTSK"/>
    <property type="match status" value="1"/>
</dbReference>
<dbReference type="Pfam" id="PF09397">
    <property type="entry name" value="FtsK_gamma"/>
    <property type="match status" value="1"/>
</dbReference>
<dbReference type="InterPro" id="IPR050206">
    <property type="entry name" value="FtsK/SpoIIIE/SftA"/>
</dbReference>
<comment type="caution">
    <text evidence="9">The sequence shown here is derived from an EMBL/GenBank/DDBJ whole genome shotgun (WGS) entry which is preliminary data.</text>
</comment>
<dbReference type="Gene3D" id="3.30.980.40">
    <property type="match status" value="1"/>
</dbReference>
<evidence type="ECO:0000256" key="3">
    <source>
        <dbReference type="ARBA" id="ARBA00022840"/>
    </source>
</evidence>
<comment type="similarity">
    <text evidence="1">Belongs to the FtsK/SpoIIIE/SftA family.</text>
</comment>
<dbReference type="InterPro" id="IPR036388">
    <property type="entry name" value="WH-like_DNA-bd_sf"/>
</dbReference>
<feature type="binding site" evidence="5">
    <location>
        <begin position="441"/>
        <end position="448"/>
    </location>
    <ligand>
        <name>ATP</name>
        <dbReference type="ChEBI" id="CHEBI:30616"/>
    </ligand>
</feature>
<keyword evidence="3 5" id="KW-0067">ATP-binding</keyword>
<gene>
    <name evidence="9" type="ORF">F4Y42_10455</name>
</gene>
<dbReference type="Gene3D" id="3.40.50.300">
    <property type="entry name" value="P-loop containing nucleotide triphosphate hydrolases"/>
    <property type="match status" value="1"/>
</dbReference>
<dbReference type="PROSITE" id="PS50901">
    <property type="entry name" value="FTSK"/>
    <property type="match status" value="1"/>
</dbReference>
<evidence type="ECO:0000256" key="5">
    <source>
        <dbReference type="PROSITE-ProRule" id="PRU00289"/>
    </source>
</evidence>
<dbReference type="SMART" id="SM00843">
    <property type="entry name" value="Ftsk_gamma"/>
    <property type="match status" value="1"/>
</dbReference>
<feature type="domain" description="FtsK" evidence="8">
    <location>
        <begin position="424"/>
        <end position="615"/>
    </location>
</feature>
<dbReference type="SUPFAM" id="SSF46785">
    <property type="entry name" value="Winged helix' DNA-binding domain"/>
    <property type="match status" value="1"/>
</dbReference>
<evidence type="ECO:0000259" key="8">
    <source>
        <dbReference type="PROSITE" id="PS50901"/>
    </source>
</evidence>
<feature type="transmembrane region" description="Helical" evidence="7">
    <location>
        <begin position="35"/>
        <end position="55"/>
    </location>
</feature>
<sequence>MAAKRNRRRKLQKTGPTAEIQSKARNMFARNTREVLGFAVFLFGAFLGFTLVVSGQESWTIWLAGRMAWPLVFSLLVTGAVMMLGRRSGYWHPEGLVGAELLVLSLASLDYIGSNRYPNWSLPALGQSAGLIGWGAGNVLISLLGQLPAAFTAGVLALSSIYLLFRHTPLIYLFGYIGQLRQELAEPMSEPVEPSELGQEAFTDADYSESAQASPQAENAGELQLAGAPEDSPSERPSPELTELPELGRPVKAELPVATASPARRRPKSVSSAARPLKHLRNEEELPPAELLEDDGGQLAWDIEGMGETIQETLWDFDIPVEVVNVETGPTVTQFGVQPLYIERAGQKRKVRVSRIVSAADDLALALAAPAVRIEAPVPGQPYVGIEVPNPEKSMVGLKSILQGKQVAKQGGRLPLALGRDTSGSPVVSDLARAPHLLIAGATGSGKSACINGVIISLLMYHGPESLRFIMVDPKLVELPGYNRIPHMIGKVITDLEDVHGALTWLLLQMDDRYALFRENKVRDIESYNKLARRRKKLEPLPHIVLIVDELADLMMSAPEEIEKQLVRLAQMARATGIHLVLATQRPSTDVVTGLIKANFPSRIAFAVTSQVDSRVILDTPGAEKLLGQGDMLFLRPDKAKIERVQGSYVNDAEIKRVVDWWQERDLLESPQGPAAKVAPWIGLLDRLDDEEELLAEAIDAIRGEETISASFVQRELGIGYPRAAQLVKLLESKGLVSAEQARGQRRTVLVKADAESGEQSETLEQA</sequence>
<keyword evidence="2 5" id="KW-0547">Nucleotide-binding</keyword>
<dbReference type="SMART" id="SM00382">
    <property type="entry name" value="AAA"/>
    <property type="match status" value="1"/>
</dbReference>
<feature type="transmembrane region" description="Helical" evidence="7">
    <location>
        <begin position="67"/>
        <end position="84"/>
    </location>
</feature>